<name>A0AAD4Q6S1_9AGAM</name>
<comment type="similarity">
    <text evidence="1">Belongs to the Gfo/Idh/MocA family.</text>
</comment>
<evidence type="ECO:0000256" key="2">
    <source>
        <dbReference type="ARBA" id="ARBA00023002"/>
    </source>
</evidence>
<evidence type="ECO:0000259" key="4">
    <source>
        <dbReference type="Pfam" id="PF02894"/>
    </source>
</evidence>
<dbReference type="PANTHER" id="PTHR43708:SF5">
    <property type="entry name" value="CONSERVED EXPRESSED OXIDOREDUCTASE (EUROFUNG)-RELATED"/>
    <property type="match status" value="1"/>
</dbReference>
<feature type="domain" description="Gfo/Idh/MocA-like oxidoreductase N-terminal" evidence="3">
    <location>
        <begin position="6"/>
        <end position="125"/>
    </location>
</feature>
<organism evidence="5 6">
    <name type="scientific">Lactarius akahatsu</name>
    <dbReference type="NCBI Taxonomy" id="416441"/>
    <lineage>
        <taxon>Eukaryota</taxon>
        <taxon>Fungi</taxon>
        <taxon>Dikarya</taxon>
        <taxon>Basidiomycota</taxon>
        <taxon>Agaricomycotina</taxon>
        <taxon>Agaricomycetes</taxon>
        <taxon>Russulales</taxon>
        <taxon>Russulaceae</taxon>
        <taxon>Lactarius</taxon>
    </lineage>
</organism>
<dbReference type="InterPro" id="IPR036291">
    <property type="entry name" value="NAD(P)-bd_dom_sf"/>
</dbReference>
<dbReference type="Pfam" id="PF01408">
    <property type="entry name" value="GFO_IDH_MocA"/>
    <property type="match status" value="1"/>
</dbReference>
<evidence type="ECO:0000256" key="1">
    <source>
        <dbReference type="ARBA" id="ARBA00010928"/>
    </source>
</evidence>
<keyword evidence="2" id="KW-0560">Oxidoreductase</keyword>
<proteinExistence type="inferred from homology"/>
<protein>
    <submittedName>
        <fullName evidence="5">NAD-P-binding protein</fullName>
    </submittedName>
</protein>
<dbReference type="Gene3D" id="3.40.50.720">
    <property type="entry name" value="NAD(P)-binding Rossmann-like Domain"/>
    <property type="match status" value="1"/>
</dbReference>
<dbReference type="InterPro" id="IPR004104">
    <property type="entry name" value="Gfo/Idh/MocA-like_OxRdtase_C"/>
</dbReference>
<reference evidence="5" key="1">
    <citation type="submission" date="2022-01" db="EMBL/GenBank/DDBJ databases">
        <title>Comparative genomics reveals a dynamic genome evolution in the ectomycorrhizal milk-cap (Lactarius) mushrooms.</title>
        <authorList>
            <consortium name="DOE Joint Genome Institute"/>
            <person name="Lebreton A."/>
            <person name="Tang N."/>
            <person name="Kuo A."/>
            <person name="LaButti K."/>
            <person name="Drula E."/>
            <person name="Barry K."/>
            <person name="Clum A."/>
            <person name="Lipzen A."/>
            <person name="Mousain D."/>
            <person name="Ng V."/>
            <person name="Wang R."/>
            <person name="Wang X."/>
            <person name="Dai Y."/>
            <person name="Henrissat B."/>
            <person name="Grigoriev I.V."/>
            <person name="Guerin-Laguette A."/>
            <person name="Yu F."/>
            <person name="Martin F.M."/>
        </authorList>
    </citation>
    <scope>NUCLEOTIDE SEQUENCE</scope>
    <source>
        <strain evidence="5">QP</strain>
    </source>
</reference>
<dbReference type="GO" id="GO:0000166">
    <property type="term" value="F:nucleotide binding"/>
    <property type="evidence" value="ECO:0007669"/>
    <property type="project" value="InterPro"/>
</dbReference>
<sequence>MAPTPIRTCVLGVGLAGLTFHIPFILALPELFTLTAVLERNPSSPGGKLQDRFGVSVRIHRTLHSVLDDRDIDLIVVGTPNATHYEFAKSALLAGKHVLVDKPVTASVEEAKELGELARSKNLVLYPFQSRRWDSDFLALRRDLVEFESHYDRYRTALKGTWKDEAGPASGQTYDLGSHLIDQTLVLFGRPKSITAVIENARNIGDPDVDDSFTIILRYPSGTVSPHPFMAILRAHILSVRTSQLRFKVRGTKGTFIKYGLDTQEEQLRVLPKPIDIFAAGFGTEPTEIWGKLENRGADGSIEKSTQVLFHHKTLFQLKVVHRWPSTERGGYVNLFRNLAAVIRDGAEQDIKWEESISVIEMVELAHQSSKERRTLEVPLA</sequence>
<dbReference type="PANTHER" id="PTHR43708">
    <property type="entry name" value="CONSERVED EXPRESSED OXIDOREDUCTASE (EUROFUNG)"/>
    <property type="match status" value="1"/>
</dbReference>
<evidence type="ECO:0000313" key="6">
    <source>
        <dbReference type="Proteomes" id="UP001201163"/>
    </source>
</evidence>
<dbReference type="Pfam" id="PF02894">
    <property type="entry name" value="GFO_IDH_MocA_C"/>
    <property type="match status" value="1"/>
</dbReference>
<comment type="caution">
    <text evidence="5">The sequence shown here is derived from an EMBL/GenBank/DDBJ whole genome shotgun (WGS) entry which is preliminary data.</text>
</comment>
<gene>
    <name evidence="5" type="ORF">EDB92DRAFT_1871545</name>
</gene>
<evidence type="ECO:0000259" key="3">
    <source>
        <dbReference type="Pfam" id="PF01408"/>
    </source>
</evidence>
<dbReference type="InterPro" id="IPR000683">
    <property type="entry name" value="Gfo/Idh/MocA-like_OxRdtase_N"/>
</dbReference>
<keyword evidence="6" id="KW-1185">Reference proteome</keyword>
<dbReference type="SUPFAM" id="SSF51735">
    <property type="entry name" value="NAD(P)-binding Rossmann-fold domains"/>
    <property type="match status" value="1"/>
</dbReference>
<feature type="domain" description="Gfo/Idh/MocA-like oxidoreductase C-terminal" evidence="4">
    <location>
        <begin position="144"/>
        <end position="378"/>
    </location>
</feature>
<dbReference type="AlphaFoldDB" id="A0AAD4Q6S1"/>
<dbReference type="GO" id="GO:0016491">
    <property type="term" value="F:oxidoreductase activity"/>
    <property type="evidence" value="ECO:0007669"/>
    <property type="project" value="UniProtKB-KW"/>
</dbReference>
<accession>A0AAD4Q6S1</accession>
<evidence type="ECO:0000313" key="5">
    <source>
        <dbReference type="EMBL" id="KAH8988618.1"/>
    </source>
</evidence>
<dbReference type="InterPro" id="IPR051317">
    <property type="entry name" value="Gfo/Idh/MocA_oxidoreduct"/>
</dbReference>
<dbReference type="Proteomes" id="UP001201163">
    <property type="component" value="Unassembled WGS sequence"/>
</dbReference>
<dbReference type="EMBL" id="JAKELL010000041">
    <property type="protein sequence ID" value="KAH8988618.1"/>
    <property type="molecule type" value="Genomic_DNA"/>
</dbReference>
<dbReference type="Gene3D" id="3.30.360.10">
    <property type="entry name" value="Dihydrodipicolinate Reductase, domain 2"/>
    <property type="match status" value="1"/>
</dbReference>